<dbReference type="Proteomes" id="UP000011704">
    <property type="component" value="Unassembled WGS sequence"/>
</dbReference>
<protein>
    <recommendedName>
        <fullName evidence="3">Flagellin N-methylase</fullName>
    </recommendedName>
</protein>
<gene>
    <name evidence="1" type="ORF">NITGR_1040011</name>
</gene>
<dbReference type="HOGENOM" id="CLU_2106378_0_0_0"/>
<sequence length="115" mass="13143">MWIREGECHSCGECCQTVNVTVVRDVTLRQHGTVEELERYLKYRGIQLVGEDVDNNCLFYAIPIACDQLTEDNRCRVHGTPDKPLLCMKYPTEPDGIEQCGYTFRRATVLDRVGS</sequence>
<comment type="caution">
    <text evidence="1">The sequence shown here is derived from an EMBL/GenBank/DDBJ whole genome shotgun (WGS) entry which is preliminary data.</text>
</comment>
<dbReference type="EMBL" id="CAQJ01000007">
    <property type="protein sequence ID" value="CCQ89393.1"/>
    <property type="molecule type" value="Genomic_DNA"/>
</dbReference>
<name>M1YV71_NITG3</name>
<organism evidence="1 2">
    <name type="scientific">Nitrospina gracilis (strain 3/211)</name>
    <dbReference type="NCBI Taxonomy" id="1266370"/>
    <lineage>
        <taxon>Bacteria</taxon>
        <taxon>Pseudomonadati</taxon>
        <taxon>Nitrospinota/Tectimicrobiota group</taxon>
        <taxon>Nitrospinota</taxon>
        <taxon>Nitrospinia</taxon>
        <taxon>Nitrospinales</taxon>
        <taxon>Nitrospinaceae</taxon>
        <taxon>Nitrospina</taxon>
    </lineage>
</organism>
<reference evidence="1 2" key="1">
    <citation type="journal article" date="2013" name="Front. Microbiol.">
        <title>The genome of Nitrospina gracilis illuminates the metabolism and evolution of the major marine nitrite oxidizer.</title>
        <authorList>
            <person name="Luecker S."/>
            <person name="Nowka B."/>
            <person name="Rattei T."/>
            <person name="Spieck E."/>
            <person name="and Daims H."/>
        </authorList>
    </citation>
    <scope>NUCLEOTIDE SEQUENCE [LARGE SCALE GENOMIC DNA]</scope>
    <source>
        <strain evidence="1 2">3/211</strain>
    </source>
</reference>
<evidence type="ECO:0000313" key="1">
    <source>
        <dbReference type="EMBL" id="CCQ89393.1"/>
    </source>
</evidence>
<keyword evidence="2" id="KW-1185">Reference proteome</keyword>
<dbReference type="InParanoid" id="M1YV71"/>
<dbReference type="AlphaFoldDB" id="M1YV71"/>
<evidence type="ECO:0008006" key="3">
    <source>
        <dbReference type="Google" id="ProtNLM"/>
    </source>
</evidence>
<dbReference type="STRING" id="1266370.NITGR_1040011"/>
<dbReference type="InterPro" id="IPR005358">
    <property type="entry name" value="Puta_zinc/iron-chelating_dom"/>
</dbReference>
<dbReference type="Pfam" id="PF03692">
    <property type="entry name" value="CxxCxxCC"/>
    <property type="match status" value="1"/>
</dbReference>
<dbReference type="RefSeq" id="WP_005005732.1">
    <property type="nucleotide sequence ID" value="NZ_HG422173.1"/>
</dbReference>
<dbReference type="OrthoDB" id="5431883at2"/>
<evidence type="ECO:0000313" key="2">
    <source>
        <dbReference type="Proteomes" id="UP000011704"/>
    </source>
</evidence>
<accession>M1YV71</accession>
<proteinExistence type="predicted"/>